<dbReference type="AlphaFoldDB" id="B7Q9Y8"/>
<feature type="non-terminal residue" evidence="2">
    <location>
        <position position="73"/>
    </location>
</feature>
<protein>
    <submittedName>
        <fullName evidence="2">Uncharacterized protein</fullName>
    </submittedName>
</protein>
<dbReference type="HOGENOM" id="CLU_2729541_0_0_1"/>
<evidence type="ECO:0000313" key="2">
    <source>
        <dbReference type="EMBL" id="EEC15660.1"/>
    </source>
</evidence>
<sequence>RTDLPDRRSLSPCFIPPLPFISRRDFPNSSHSRSPLPLPRSSPGAGVQHPLCSSSSPVAPLFLHHAPPPFPPS</sequence>
<name>B7Q9Y8_IXOSC</name>
<organism>
    <name type="scientific">Ixodes scapularis</name>
    <name type="common">Black-legged tick</name>
    <name type="synonym">Deer tick</name>
    <dbReference type="NCBI Taxonomy" id="6945"/>
    <lineage>
        <taxon>Eukaryota</taxon>
        <taxon>Metazoa</taxon>
        <taxon>Ecdysozoa</taxon>
        <taxon>Arthropoda</taxon>
        <taxon>Chelicerata</taxon>
        <taxon>Arachnida</taxon>
        <taxon>Acari</taxon>
        <taxon>Parasitiformes</taxon>
        <taxon>Ixodida</taxon>
        <taxon>Ixodoidea</taxon>
        <taxon>Ixodidae</taxon>
        <taxon>Ixodinae</taxon>
        <taxon>Ixodes</taxon>
    </lineage>
</organism>
<feature type="compositionally biased region" description="Low complexity" evidence="1">
    <location>
        <begin position="29"/>
        <end position="43"/>
    </location>
</feature>
<dbReference type="EMBL" id="DS891801">
    <property type="protein sequence ID" value="EEC15660.1"/>
    <property type="molecule type" value="Genomic_DNA"/>
</dbReference>
<accession>B7Q9Y8</accession>
<evidence type="ECO:0000256" key="1">
    <source>
        <dbReference type="SAM" id="MobiDB-lite"/>
    </source>
</evidence>
<feature type="region of interest" description="Disordered" evidence="1">
    <location>
        <begin position="18"/>
        <end position="52"/>
    </location>
</feature>
<dbReference type="PaxDb" id="6945-B7Q9Y8"/>
<gene>
    <name evidence="2" type="ORF">IscW_ISCW010533</name>
</gene>
<feature type="non-terminal residue" evidence="2">
    <location>
        <position position="1"/>
    </location>
</feature>
<proteinExistence type="predicted"/>
<reference evidence="2" key="1">
    <citation type="submission" date="2008-03" db="EMBL/GenBank/DDBJ databases">
        <title>Annotation of Ixodes scapularis.</title>
        <authorList>
            <consortium name="Ixodes scapularis Genome Project Consortium"/>
            <person name="Caler E."/>
            <person name="Hannick L.I."/>
            <person name="Bidwell S."/>
            <person name="Joardar V."/>
            <person name="Thiagarajan M."/>
            <person name="Amedeo P."/>
            <person name="Galinsky K.J."/>
            <person name="Schobel S."/>
            <person name="Inman J."/>
            <person name="Hostetler J."/>
            <person name="Miller J."/>
            <person name="Hammond M."/>
            <person name="Megy K."/>
            <person name="Lawson D."/>
            <person name="Kodira C."/>
            <person name="Sutton G."/>
            <person name="Meyer J."/>
            <person name="Hill C.A."/>
            <person name="Birren B."/>
            <person name="Nene V."/>
            <person name="Collins F."/>
            <person name="Alarcon-Chaidez F."/>
            <person name="Wikel S."/>
            <person name="Strausberg R."/>
        </authorList>
    </citation>
    <scope>NUCLEOTIDE SEQUENCE [LARGE SCALE GENOMIC DNA]</scope>
    <source>
        <strain evidence="2">Wikel colony</strain>
    </source>
</reference>